<dbReference type="Proteomes" id="UP001626550">
    <property type="component" value="Unassembled WGS sequence"/>
</dbReference>
<reference evidence="2 3" key="1">
    <citation type="submission" date="2024-11" db="EMBL/GenBank/DDBJ databases">
        <title>Adaptive evolution of stress response genes in parasites aligns with host niche diversity.</title>
        <authorList>
            <person name="Hahn C."/>
            <person name="Resl P."/>
        </authorList>
    </citation>
    <scope>NUCLEOTIDE SEQUENCE [LARGE SCALE GENOMIC DNA]</scope>
    <source>
        <strain evidence="2">EGGRZ-B1_66</strain>
        <tissue evidence="2">Body</tissue>
    </source>
</reference>
<feature type="compositionally biased region" description="Basic and acidic residues" evidence="1">
    <location>
        <begin position="73"/>
        <end position="83"/>
    </location>
</feature>
<feature type="non-terminal residue" evidence="2">
    <location>
        <position position="1"/>
    </location>
</feature>
<accession>A0ABD2PKA0</accession>
<dbReference type="EMBL" id="JBJKFK010007276">
    <property type="protein sequence ID" value="KAL3307468.1"/>
    <property type="molecule type" value="Genomic_DNA"/>
</dbReference>
<protein>
    <submittedName>
        <fullName evidence="2">Uncharacterized protein</fullName>
    </submittedName>
</protein>
<keyword evidence="3" id="KW-1185">Reference proteome</keyword>
<evidence type="ECO:0000256" key="1">
    <source>
        <dbReference type="SAM" id="MobiDB-lite"/>
    </source>
</evidence>
<name>A0ABD2PKA0_9PLAT</name>
<dbReference type="AlphaFoldDB" id="A0ABD2PKA0"/>
<comment type="caution">
    <text evidence="2">The sequence shown here is derived from an EMBL/GenBank/DDBJ whole genome shotgun (WGS) entry which is preliminary data.</text>
</comment>
<evidence type="ECO:0000313" key="2">
    <source>
        <dbReference type="EMBL" id="KAL3307468.1"/>
    </source>
</evidence>
<gene>
    <name evidence="2" type="ORF">Ciccas_014015</name>
</gene>
<proteinExistence type="predicted"/>
<organism evidence="2 3">
    <name type="scientific">Cichlidogyrus casuarinus</name>
    <dbReference type="NCBI Taxonomy" id="1844966"/>
    <lineage>
        <taxon>Eukaryota</taxon>
        <taxon>Metazoa</taxon>
        <taxon>Spiralia</taxon>
        <taxon>Lophotrochozoa</taxon>
        <taxon>Platyhelminthes</taxon>
        <taxon>Monogenea</taxon>
        <taxon>Monopisthocotylea</taxon>
        <taxon>Dactylogyridea</taxon>
        <taxon>Ancyrocephalidae</taxon>
        <taxon>Cichlidogyrus</taxon>
    </lineage>
</organism>
<evidence type="ECO:0000313" key="3">
    <source>
        <dbReference type="Proteomes" id="UP001626550"/>
    </source>
</evidence>
<sequence>TSRADAFTTLSIEPLDVVSADEPTSVSLSRSSLLRYEIPITGVRPFIENIPSLTVKTQEDLSPDFISPGDDVSSEKMTHSISC</sequence>
<feature type="region of interest" description="Disordered" evidence="1">
    <location>
        <begin position="58"/>
        <end position="83"/>
    </location>
</feature>